<feature type="coiled-coil region" evidence="12">
    <location>
        <begin position="932"/>
        <end position="960"/>
    </location>
</feature>
<dbReference type="FunFam" id="1.10.10.2740:FF:000002">
    <property type="entry name" value="Transcription elongation factor Spt6"/>
    <property type="match status" value="1"/>
</dbReference>
<proteinExistence type="inferred from homology"/>
<evidence type="ECO:0000256" key="2">
    <source>
        <dbReference type="ARBA" id="ARBA00004286"/>
    </source>
</evidence>
<dbReference type="InterPro" id="IPR023319">
    <property type="entry name" value="Tex-like_HTH_dom_sf"/>
</dbReference>
<evidence type="ECO:0000256" key="10">
    <source>
        <dbReference type="PIRNR" id="PIRNR036947"/>
    </source>
</evidence>
<comment type="function">
    <text evidence="9">Histone H3-H4 chaperone that plays a role in maintenance of chromatin structure during RNA polymerase II transcription elongation thereby repressing transcription initiation from cryptic promoters. Mediates the reassembly of nucleosomes onto the promoters of at least a selected set of genes during repression; the nucleosome reassembly is essential for transcriptional repression. Essential for viability.</text>
</comment>
<dbReference type="Pfam" id="PF14639">
    <property type="entry name" value="YqgF"/>
    <property type="match status" value="1"/>
</dbReference>
<dbReference type="Pfam" id="PF14641">
    <property type="entry name" value="HTH_44"/>
    <property type="match status" value="1"/>
</dbReference>
<keyword evidence="7 10" id="KW-0804">Transcription</keyword>
<dbReference type="FunFam" id="1.10.150.850:FF:000001">
    <property type="entry name" value="Transcription elongation factor spt6"/>
    <property type="match status" value="1"/>
</dbReference>
<dbReference type="InterPro" id="IPR012340">
    <property type="entry name" value="NA-bd_OB-fold"/>
</dbReference>
<dbReference type="STRING" id="1314790.A0A1Y1XUX1"/>
<dbReference type="InterPro" id="IPR003029">
    <property type="entry name" value="S1_domain"/>
</dbReference>
<dbReference type="InterPro" id="IPR028231">
    <property type="entry name" value="Spt6_YqgF"/>
</dbReference>
<dbReference type="InterPro" id="IPR012337">
    <property type="entry name" value="RNaseH-like_sf"/>
</dbReference>
<dbReference type="SUPFAM" id="SSF55550">
    <property type="entry name" value="SH2 domain"/>
    <property type="match status" value="1"/>
</dbReference>
<evidence type="ECO:0000256" key="11">
    <source>
        <dbReference type="PROSITE-ProRule" id="PRU00191"/>
    </source>
</evidence>
<dbReference type="Pfam" id="PF21710">
    <property type="entry name" value="Spt6_S1"/>
    <property type="match status" value="1"/>
</dbReference>
<dbReference type="PANTHER" id="PTHR10145:SF6">
    <property type="entry name" value="TRANSCRIPTION ELONGATION FACTOR SPT6"/>
    <property type="match status" value="1"/>
</dbReference>
<dbReference type="FunFam" id="3.30.505.10:FF:000056">
    <property type="entry name" value="Transcription elongation factor Spt6"/>
    <property type="match status" value="1"/>
</dbReference>
<dbReference type="Gene3D" id="2.40.50.140">
    <property type="entry name" value="Nucleic acid-binding proteins"/>
    <property type="match status" value="1"/>
</dbReference>
<keyword evidence="5" id="KW-0158">Chromosome</keyword>
<dbReference type="GO" id="GO:0031491">
    <property type="term" value="F:nucleosome binding"/>
    <property type="evidence" value="ECO:0007669"/>
    <property type="project" value="TreeGrafter"/>
</dbReference>
<comment type="caution">
    <text evidence="16">The sequence shown here is derived from an EMBL/GenBank/DDBJ whole genome shotgun (WGS) entry which is preliminary data.</text>
</comment>
<dbReference type="Gene3D" id="1.10.10.650">
    <property type="entry name" value="RuvA domain 2-like"/>
    <property type="match status" value="1"/>
</dbReference>
<dbReference type="AlphaFoldDB" id="A0A1Y1XUX1"/>
<dbReference type="SUPFAM" id="SSF50249">
    <property type="entry name" value="Nucleic acid-binding proteins"/>
    <property type="match status" value="1"/>
</dbReference>
<dbReference type="Pfam" id="PF14635">
    <property type="entry name" value="HHH_7"/>
    <property type="match status" value="1"/>
</dbReference>
<name>A0A1Y1XUX1_9FUNG</name>
<dbReference type="CDD" id="cd09918">
    <property type="entry name" value="SH2_Nterm_SPT6_like"/>
    <property type="match status" value="1"/>
</dbReference>
<dbReference type="GO" id="GO:0008023">
    <property type="term" value="C:transcription elongation factor complex"/>
    <property type="evidence" value="ECO:0007669"/>
    <property type="project" value="TreeGrafter"/>
</dbReference>
<keyword evidence="8 10" id="KW-0539">Nucleus</keyword>
<dbReference type="CDD" id="cd09928">
    <property type="entry name" value="SH2_Cterm_SPT6_like"/>
    <property type="match status" value="1"/>
</dbReference>
<dbReference type="GO" id="GO:0034728">
    <property type="term" value="P:nucleosome organization"/>
    <property type="evidence" value="ECO:0007669"/>
    <property type="project" value="TreeGrafter"/>
</dbReference>
<dbReference type="InterPro" id="IPR035420">
    <property type="entry name" value="Spt6_SH2"/>
</dbReference>
<dbReference type="PROSITE" id="PS50126">
    <property type="entry name" value="S1"/>
    <property type="match status" value="1"/>
</dbReference>
<feature type="domain" description="S1 motif" evidence="15">
    <location>
        <begin position="847"/>
        <end position="916"/>
    </location>
</feature>
<dbReference type="InterPro" id="IPR049540">
    <property type="entry name" value="Spt6-like_S1"/>
</dbReference>
<evidence type="ECO:0000259" key="14">
    <source>
        <dbReference type="PROSITE" id="PS50001"/>
    </source>
</evidence>
<evidence type="ECO:0000259" key="15">
    <source>
        <dbReference type="PROSITE" id="PS50126"/>
    </source>
</evidence>
<keyword evidence="17" id="KW-1185">Reference proteome</keyword>
<evidence type="ECO:0000256" key="3">
    <source>
        <dbReference type="ARBA" id="ARBA00009253"/>
    </source>
</evidence>
<dbReference type="GO" id="GO:0003677">
    <property type="term" value="F:DNA binding"/>
    <property type="evidence" value="ECO:0007669"/>
    <property type="project" value="InterPro"/>
</dbReference>
<sequence>MRDTADVKILQFSAWAEIYEVFGDGEDYAWAMYSKDQVADDGLRGEKQLKDIFEPSELIERMLTDADEDIRIKDIPERMQLRYGFAADTPLTDIEVEEEADWIARTLAPFKSVDYTLLSDAVKHIVRFLSQEFLEVPFIATHRQDYFVHLDREVNRLVDVLSKDDLWEIYDLDFKFRSFLERRLALRSTIDRVDIHDDYLEDQLRKADKIEHVNDLMDYVHLHYGAEIAQSKRGQGRRRPNKHSLYEICKKSPVSEFAKKFGIRAHEFGVNFSDGTRQYFPDDLHEHAEEMAVKFVSASFSSPQLVLKAAKSMIAQQISFDPQVRKALRLYYEYNSSVTVIPTDSGIARIDEYHPYYPFKYLRRKPFRDFFDGQFVEILKSEEEGLTKVAIHLDDEDRFFRSFSEAYTSDNYSEFAQQWNEHRIQILKNALTEWLYPMAEKWVKEKLRADAEDWIAKKCQASLQRKLEVGPYRSPQMDHDVLPRVLAVSWGAGEIKKDPVVCIFLDGLGRLSEYLKLDDIKDEENREQFLRIIDKRQPDIIAVGGYNIQTRKLFEEVQLLAEETHRKYGDQIAVSYVNDEAARLYRESKRGSEEFPELPPIMRYCISLARMLQNPIMEYAALGRDILSIQHHTLQRLLPEERLMTALERALINTVNSVGVDINEAVDFTSKSYTLQYVSGLGPRKVQSLIKRITSTGGYLESRADLITKRIATRTIFMNCASFLRIRPNLDVLDDTRIHPQDYELARKMAADAMEIDEEDLRDYDSASQHVAELMKNEPDKLNDLILDDYADELERRFHTPKRMILNAIKKELQGPYQDERRPFAALSEDDIFTMLTGETDETLCPGMIIPVEVARIRDRMAFCRLDSGIEGVIGITKMSDQKIRDPSEVMSVGDTIQCMVLSVNKERFMVDLSCHPYDLNVRHDEFVKSRRDRAYDAYEEERERNKQVARQQARQMSNRVIKHPLFKSLKGREAEAYLASKSIGEAVIRPSSRGNDHIAITWKVYDNIYQHIDVLEFEKENDYAVGRILKIGDATYTDLDELIVSHVDAAARKVEEMLSHPKFKTGSLKSLNDFLEATTKANPKQSAYGFCLNPEKPGSFFLAFKLNAQANPHQWVVKVIPGAFKLGTATYPDVISLINGFKLMQQSRNKHASGSHSRDSRRSSHQQQPSSQHRSSGSGQSSRYSSGSNGASGRHHSRR</sequence>
<dbReference type="GO" id="GO:0005694">
    <property type="term" value="C:chromosome"/>
    <property type="evidence" value="ECO:0007669"/>
    <property type="project" value="UniProtKB-SubCell"/>
</dbReference>
<dbReference type="GO" id="GO:0003746">
    <property type="term" value="F:translation elongation factor activity"/>
    <property type="evidence" value="ECO:0007669"/>
    <property type="project" value="UniProtKB-KW"/>
</dbReference>
<evidence type="ECO:0000256" key="12">
    <source>
        <dbReference type="SAM" id="Coils"/>
    </source>
</evidence>
<evidence type="ECO:0000256" key="13">
    <source>
        <dbReference type="SAM" id="MobiDB-lite"/>
    </source>
</evidence>
<evidence type="ECO:0000313" key="17">
    <source>
        <dbReference type="Proteomes" id="UP000193498"/>
    </source>
</evidence>
<evidence type="ECO:0000256" key="5">
    <source>
        <dbReference type="ARBA" id="ARBA00022454"/>
    </source>
</evidence>
<dbReference type="EMBL" id="MCFE01000439">
    <property type="protein sequence ID" value="ORX89548.1"/>
    <property type="molecule type" value="Genomic_DNA"/>
</dbReference>
<dbReference type="InterPro" id="IPR035018">
    <property type="entry name" value="Spt6_SH2_C"/>
</dbReference>
<feature type="compositionally biased region" description="Low complexity" evidence="13">
    <location>
        <begin position="1166"/>
        <end position="1193"/>
    </location>
</feature>
<dbReference type="Gene3D" id="3.30.420.140">
    <property type="entry name" value="YqgF/RNase H-like domain"/>
    <property type="match status" value="1"/>
</dbReference>
<dbReference type="InterPro" id="IPR032706">
    <property type="entry name" value="Spt6_HHH"/>
</dbReference>
<feature type="domain" description="SH2" evidence="14">
    <location>
        <begin position="965"/>
        <end position="1063"/>
    </location>
</feature>
<dbReference type="Pfam" id="PF22706">
    <property type="entry name" value="Tex_central_region"/>
    <property type="match status" value="1"/>
</dbReference>
<dbReference type="Gene3D" id="1.10.3500.10">
    <property type="entry name" value="Tex N-terminal region-like"/>
    <property type="match status" value="1"/>
</dbReference>
<dbReference type="InterPro" id="IPR000980">
    <property type="entry name" value="SH2"/>
</dbReference>
<evidence type="ECO:0000256" key="4">
    <source>
        <dbReference type="ARBA" id="ARBA00020248"/>
    </source>
</evidence>
<feature type="region of interest" description="Disordered" evidence="13">
    <location>
        <begin position="1147"/>
        <end position="1200"/>
    </location>
</feature>
<dbReference type="SUPFAM" id="SSF158832">
    <property type="entry name" value="Tex N-terminal region-like"/>
    <property type="match status" value="1"/>
</dbReference>
<dbReference type="SMART" id="SM00316">
    <property type="entry name" value="S1"/>
    <property type="match status" value="1"/>
</dbReference>
<evidence type="ECO:0000256" key="1">
    <source>
        <dbReference type="ARBA" id="ARBA00004123"/>
    </source>
</evidence>
<evidence type="ECO:0000256" key="6">
    <source>
        <dbReference type="ARBA" id="ARBA00022999"/>
    </source>
</evidence>
<dbReference type="InterPro" id="IPR042066">
    <property type="entry name" value="Spt6_death-like"/>
</dbReference>
<accession>A0A1Y1XUX1</accession>
<dbReference type="Proteomes" id="UP000193498">
    <property type="component" value="Unassembled WGS sequence"/>
</dbReference>
<dbReference type="PIRSF" id="PIRSF036947">
    <property type="entry name" value="Spt6"/>
    <property type="match status" value="1"/>
</dbReference>
<dbReference type="InParanoid" id="A0A1Y1XUX1"/>
<dbReference type="OrthoDB" id="995477at2759"/>
<dbReference type="InterPro" id="IPR036860">
    <property type="entry name" value="SH2_dom_sf"/>
</dbReference>
<comment type="similarity">
    <text evidence="3 10">Belongs to the SPT6 family.</text>
</comment>
<gene>
    <name evidence="16" type="ORF">K493DRAFT_67475</name>
</gene>
<dbReference type="InterPro" id="IPR023323">
    <property type="entry name" value="Tex-like_dom_sf"/>
</dbReference>
<dbReference type="Gene3D" id="1.10.10.2740">
    <property type="entry name" value="Spt6, Death-like domain"/>
    <property type="match status" value="1"/>
</dbReference>
<keyword evidence="12" id="KW-0175">Coiled coil</keyword>
<comment type="subcellular location">
    <subcellularLocation>
        <location evidence="2">Chromosome</location>
    </subcellularLocation>
    <subcellularLocation>
        <location evidence="1 10">Nucleus</location>
    </subcellularLocation>
</comment>
<dbReference type="Pfam" id="PF14633">
    <property type="entry name" value="SH2_2"/>
    <property type="match status" value="1"/>
</dbReference>
<comment type="function">
    <text evidence="10">Plays a role in maintenance of chromatin structure during RNA polymerase II transcription elongation thereby repressing transcription initiation from cryptic promoters. Mediates the reassembly of nucleosomes onto the promoters of at least a selected set of genes during repression; the nucleosome reassembly is essential for transcriptional repression.</text>
</comment>
<evidence type="ECO:0000256" key="7">
    <source>
        <dbReference type="ARBA" id="ARBA00023163"/>
    </source>
</evidence>
<dbReference type="SUPFAM" id="SSF47781">
    <property type="entry name" value="RuvA domain 2-like"/>
    <property type="match status" value="2"/>
</dbReference>
<protein>
    <recommendedName>
        <fullName evidence="4 10">Transcription elongation factor Spt6</fullName>
    </recommendedName>
</protein>
<evidence type="ECO:0000256" key="9">
    <source>
        <dbReference type="ARBA" id="ARBA00093389"/>
    </source>
</evidence>
<dbReference type="InterPro" id="IPR028088">
    <property type="entry name" value="Spt6_HTH_DNA-bd_dom"/>
</dbReference>
<dbReference type="InterPro" id="IPR055179">
    <property type="entry name" value="Tex-like_central_region"/>
</dbReference>
<dbReference type="Gene3D" id="3.30.505.10">
    <property type="entry name" value="SH2 domain"/>
    <property type="match status" value="2"/>
</dbReference>
<dbReference type="InterPro" id="IPR035019">
    <property type="entry name" value="Spt6_SH2_N"/>
</dbReference>
<organism evidence="16 17">
    <name type="scientific">Basidiobolus meristosporus CBS 931.73</name>
    <dbReference type="NCBI Taxonomy" id="1314790"/>
    <lineage>
        <taxon>Eukaryota</taxon>
        <taxon>Fungi</taxon>
        <taxon>Fungi incertae sedis</taxon>
        <taxon>Zoopagomycota</taxon>
        <taxon>Entomophthoromycotina</taxon>
        <taxon>Basidiobolomycetes</taxon>
        <taxon>Basidiobolales</taxon>
        <taxon>Basidiobolaceae</taxon>
        <taxon>Basidiobolus</taxon>
    </lineage>
</organism>
<dbReference type="SUPFAM" id="SSF53098">
    <property type="entry name" value="Ribonuclease H-like"/>
    <property type="match status" value="1"/>
</dbReference>
<dbReference type="Gene3D" id="1.10.150.850">
    <property type="entry name" value="Spt6, helix-hairpin-helix domain"/>
    <property type="match status" value="1"/>
</dbReference>
<dbReference type="InterPro" id="IPR010994">
    <property type="entry name" value="RuvA_2-like"/>
</dbReference>
<dbReference type="GO" id="GO:0140673">
    <property type="term" value="P:transcription elongation-coupled chromatin remodeling"/>
    <property type="evidence" value="ECO:0007669"/>
    <property type="project" value="InterPro"/>
</dbReference>
<keyword evidence="16" id="KW-0251">Elongation factor</keyword>
<dbReference type="GO" id="GO:0042393">
    <property type="term" value="F:histone binding"/>
    <property type="evidence" value="ECO:0007669"/>
    <property type="project" value="TreeGrafter"/>
</dbReference>
<dbReference type="InterPro" id="IPR037027">
    <property type="entry name" value="YqgF/RNaseH-like_dom_sf"/>
</dbReference>
<keyword evidence="6 11" id="KW-0727">SH2 domain</keyword>
<dbReference type="FunCoup" id="A0A1Y1XUX1">
    <property type="interactions" value="1131"/>
</dbReference>
<dbReference type="InterPro" id="IPR017072">
    <property type="entry name" value="TF_Spt6"/>
</dbReference>
<keyword evidence="16" id="KW-0648">Protein biosynthesis</keyword>
<evidence type="ECO:0000256" key="8">
    <source>
        <dbReference type="ARBA" id="ARBA00023242"/>
    </source>
</evidence>
<dbReference type="PROSITE" id="PS50001">
    <property type="entry name" value="SH2"/>
    <property type="match status" value="1"/>
</dbReference>
<dbReference type="PANTHER" id="PTHR10145">
    <property type="entry name" value="TRANSCRIPTION ELONGATION FACTOR SPT6"/>
    <property type="match status" value="1"/>
</dbReference>
<evidence type="ECO:0000313" key="16">
    <source>
        <dbReference type="EMBL" id="ORX89548.1"/>
    </source>
</evidence>
<reference evidence="16 17" key="1">
    <citation type="submission" date="2016-07" db="EMBL/GenBank/DDBJ databases">
        <title>Pervasive Adenine N6-methylation of Active Genes in Fungi.</title>
        <authorList>
            <consortium name="DOE Joint Genome Institute"/>
            <person name="Mondo S.J."/>
            <person name="Dannebaum R.O."/>
            <person name="Kuo R.C."/>
            <person name="Labutti K."/>
            <person name="Haridas S."/>
            <person name="Kuo A."/>
            <person name="Salamov A."/>
            <person name="Ahrendt S.R."/>
            <person name="Lipzen A."/>
            <person name="Sullivan W."/>
            <person name="Andreopoulos W.B."/>
            <person name="Clum A."/>
            <person name="Lindquist E."/>
            <person name="Daum C."/>
            <person name="Ramamoorthy G.K."/>
            <person name="Gryganskyi A."/>
            <person name="Culley D."/>
            <person name="Magnuson J.K."/>
            <person name="James T.Y."/>
            <person name="O'Malley M.A."/>
            <person name="Stajich J.E."/>
            <person name="Spatafora J.W."/>
            <person name="Visel A."/>
            <person name="Grigoriev I.V."/>
        </authorList>
    </citation>
    <scope>NUCLEOTIDE SEQUENCE [LARGE SCALE GENOMIC DNA]</scope>
    <source>
        <strain evidence="16 17">CBS 931.73</strain>
    </source>
</reference>